<dbReference type="InterPro" id="IPR003439">
    <property type="entry name" value="ABC_transporter-like_ATP-bd"/>
</dbReference>
<dbReference type="InterPro" id="IPR050763">
    <property type="entry name" value="ABC_transporter_ATP-binding"/>
</dbReference>
<dbReference type="GO" id="GO:0005524">
    <property type="term" value="F:ATP binding"/>
    <property type="evidence" value="ECO:0007669"/>
    <property type="project" value="UniProtKB-KW"/>
</dbReference>
<reference evidence="7" key="1">
    <citation type="submission" date="2012-01" db="EMBL/GenBank/DDBJ databases">
        <title>The Genome Sequence of Treponema denticola OTK.</title>
        <authorList>
            <consortium name="The Broad Institute Genome Sequencing Platform"/>
            <person name="Earl A."/>
            <person name="Ward D."/>
            <person name="Feldgarden M."/>
            <person name="Gevers D."/>
            <person name="Blanton J.M."/>
            <person name="Fenno C.J."/>
            <person name="Baranova O.V."/>
            <person name="Mathney J."/>
            <person name="Dewhirst F.E."/>
            <person name="Izard J."/>
            <person name="Young S.K."/>
            <person name="Zeng Q."/>
            <person name="Gargeya S."/>
            <person name="Fitzgerald M."/>
            <person name="Haas B."/>
            <person name="Abouelleil A."/>
            <person name="Alvarado L."/>
            <person name="Arachchi H.M."/>
            <person name="Berlin A."/>
            <person name="Chapman S.B."/>
            <person name="Gearin G."/>
            <person name="Goldberg J."/>
            <person name="Griggs A."/>
            <person name="Gujja S."/>
            <person name="Hansen M."/>
            <person name="Heiman D."/>
            <person name="Howarth C."/>
            <person name="Larimer J."/>
            <person name="Lui A."/>
            <person name="MacDonald P.J.P."/>
            <person name="McCowen C."/>
            <person name="Montmayeur A."/>
            <person name="Murphy C."/>
            <person name="Neiman D."/>
            <person name="Pearson M."/>
            <person name="Priest M."/>
            <person name="Roberts A."/>
            <person name="Saif S."/>
            <person name="Shea T."/>
            <person name="Sisk P."/>
            <person name="Stolte C."/>
            <person name="Sykes S."/>
            <person name="Wortman J."/>
            <person name="Nusbaum C."/>
            <person name="Birren B."/>
        </authorList>
    </citation>
    <scope>NUCLEOTIDE SEQUENCE [LARGE SCALE GENOMIC DNA]</scope>
    <source>
        <strain evidence="7">OTK</strain>
    </source>
</reference>
<evidence type="ECO:0000259" key="6">
    <source>
        <dbReference type="PROSITE" id="PS50893"/>
    </source>
</evidence>
<dbReference type="PANTHER" id="PTHR42711">
    <property type="entry name" value="ABC TRANSPORTER ATP-BINDING PROTEIN"/>
    <property type="match status" value="1"/>
</dbReference>
<dbReference type="InterPro" id="IPR017871">
    <property type="entry name" value="ABC_transporter-like_CS"/>
</dbReference>
<dbReference type="PROSITE" id="PS00211">
    <property type="entry name" value="ABC_TRANSPORTER_1"/>
    <property type="match status" value="1"/>
</dbReference>
<comment type="caution">
    <text evidence="7">The sequence shown here is derived from an EMBL/GenBank/DDBJ whole genome shotgun (WGS) entry which is preliminary data.</text>
</comment>
<dbReference type="EMBL" id="AGDY01000010">
    <property type="protein sequence ID" value="EMB19741.1"/>
    <property type="molecule type" value="Genomic_DNA"/>
</dbReference>
<dbReference type="PATRIC" id="fig|999434.4.peg.2540"/>
<dbReference type="PANTHER" id="PTHR42711:SF5">
    <property type="entry name" value="ABC TRANSPORTER ATP-BINDING PROTEIN NATA"/>
    <property type="match status" value="1"/>
</dbReference>
<accession>A0A0F6MLX3</accession>
<dbReference type="InterPro" id="IPR003593">
    <property type="entry name" value="AAA+_ATPase"/>
</dbReference>
<keyword evidence="3" id="KW-0536">Nodulation</keyword>
<evidence type="ECO:0000313" key="7">
    <source>
        <dbReference type="EMBL" id="EMB19741.1"/>
    </source>
</evidence>
<dbReference type="InterPro" id="IPR027417">
    <property type="entry name" value="P-loop_NTPase"/>
</dbReference>
<dbReference type="Proteomes" id="UP000011701">
    <property type="component" value="Chromosome"/>
</dbReference>
<keyword evidence="4" id="KW-0547">Nucleotide-binding</keyword>
<dbReference type="Pfam" id="PF00005">
    <property type="entry name" value="ABC_tran"/>
    <property type="match status" value="1"/>
</dbReference>
<name>A0A0F6MLX3_TREDN</name>
<evidence type="ECO:0000256" key="4">
    <source>
        <dbReference type="ARBA" id="ARBA00022741"/>
    </source>
</evidence>
<sequence>MADKLLCVENLNKSFKTGKTKTDALINCSFYVEKGSVCGLLGMNGAGKTTAIKCISNLLIPESGNVFYNSIDITKKPKIAAENISVLLDGGRNLFWFLSVEENIKYFSLIKNAKPVDQKKKNKIYEYLELNSILKRPIHQLSFGMKQRANIAAALMNSSELFIFDEPTTGLDIKFQNDLKNLIKILNTEFGVTVLLSSHDMEFVKETCSDCVLIHEGRTLRQEKTENFLTLFNTVIYEIIFRKTIDDSQKEQLKNSFSIVEMNDEVCKIAWNNSNDLNELFLKLDGFGIKIKTLSSENTLRSSVINLIGGVINSSA</sequence>
<dbReference type="SUPFAM" id="SSF52540">
    <property type="entry name" value="P-loop containing nucleoside triphosphate hydrolases"/>
    <property type="match status" value="1"/>
</dbReference>
<dbReference type="HOGENOM" id="CLU_000604_1_2_12"/>
<dbReference type="AlphaFoldDB" id="A0A0F6MLX3"/>
<evidence type="ECO:0000256" key="2">
    <source>
        <dbReference type="ARBA" id="ARBA00022448"/>
    </source>
</evidence>
<evidence type="ECO:0000256" key="5">
    <source>
        <dbReference type="ARBA" id="ARBA00022840"/>
    </source>
</evidence>
<gene>
    <name evidence="7" type="ORF">HMPREF9723_02438</name>
</gene>
<organism evidence="7">
    <name type="scientific">Treponema denticola OTK</name>
    <dbReference type="NCBI Taxonomy" id="999434"/>
    <lineage>
        <taxon>Bacteria</taxon>
        <taxon>Pseudomonadati</taxon>
        <taxon>Spirochaetota</taxon>
        <taxon>Spirochaetia</taxon>
        <taxon>Spirochaetales</taxon>
        <taxon>Treponemataceae</taxon>
        <taxon>Treponema</taxon>
    </lineage>
</organism>
<dbReference type="SMART" id="SM00382">
    <property type="entry name" value="AAA"/>
    <property type="match status" value="1"/>
</dbReference>
<dbReference type="PROSITE" id="PS50893">
    <property type="entry name" value="ABC_TRANSPORTER_2"/>
    <property type="match status" value="1"/>
</dbReference>
<evidence type="ECO:0000256" key="3">
    <source>
        <dbReference type="ARBA" id="ARBA00022458"/>
    </source>
</evidence>
<dbReference type="CDD" id="cd03230">
    <property type="entry name" value="ABC_DR_subfamily_A"/>
    <property type="match status" value="1"/>
</dbReference>
<dbReference type="RefSeq" id="WP_002693592.1">
    <property type="nucleotide sequence ID" value="NZ_CM001797.1"/>
</dbReference>
<comment type="similarity">
    <text evidence="1">Belongs to the ABC transporter superfamily.</text>
</comment>
<feature type="domain" description="ABC transporter" evidence="6">
    <location>
        <begin position="6"/>
        <end position="241"/>
    </location>
</feature>
<dbReference type="GO" id="GO:0016887">
    <property type="term" value="F:ATP hydrolysis activity"/>
    <property type="evidence" value="ECO:0007669"/>
    <property type="project" value="InterPro"/>
</dbReference>
<keyword evidence="2" id="KW-0813">Transport</keyword>
<proteinExistence type="inferred from homology"/>
<keyword evidence="5" id="KW-0067">ATP-binding</keyword>
<protein>
    <recommendedName>
        <fullName evidence="6">ABC transporter domain-containing protein</fullName>
    </recommendedName>
</protein>
<dbReference type="Gene3D" id="3.40.50.300">
    <property type="entry name" value="P-loop containing nucleotide triphosphate hydrolases"/>
    <property type="match status" value="1"/>
</dbReference>
<evidence type="ECO:0000256" key="1">
    <source>
        <dbReference type="ARBA" id="ARBA00005417"/>
    </source>
</evidence>